<dbReference type="Gene3D" id="3.40.250.10">
    <property type="entry name" value="Rhodanese-like domain"/>
    <property type="match status" value="1"/>
</dbReference>
<dbReference type="InterPro" id="IPR014710">
    <property type="entry name" value="RmlC-like_jellyroll"/>
</dbReference>
<evidence type="ECO:0000313" key="5">
    <source>
        <dbReference type="Proteomes" id="UP000613768"/>
    </source>
</evidence>
<reference evidence="4 5" key="1">
    <citation type="submission" date="2020-09" db="EMBL/GenBank/DDBJ databases">
        <title>Pseudoxanthomonas sp. CAU 1598 isolated from sand of Yaerae Beach.</title>
        <authorList>
            <person name="Kim W."/>
        </authorList>
    </citation>
    <scope>NUCLEOTIDE SEQUENCE [LARGE SCALE GENOMIC DNA]</scope>
    <source>
        <strain evidence="4 5">CAU 1598</strain>
    </source>
</reference>
<dbReference type="GO" id="GO:0005829">
    <property type="term" value="C:cytosol"/>
    <property type="evidence" value="ECO:0007669"/>
    <property type="project" value="TreeGrafter"/>
</dbReference>
<dbReference type="InterPro" id="IPR050503">
    <property type="entry name" value="cAMP-dep_PK_reg_su-like"/>
</dbReference>
<dbReference type="EMBL" id="JACYTR010000053">
    <property type="protein sequence ID" value="MBD8527486.1"/>
    <property type="molecule type" value="Genomic_DNA"/>
</dbReference>
<evidence type="ECO:0000256" key="1">
    <source>
        <dbReference type="ARBA" id="ARBA00004496"/>
    </source>
</evidence>
<dbReference type="CDD" id="cd00038">
    <property type="entry name" value="CAP_ED"/>
    <property type="match status" value="2"/>
</dbReference>
<organism evidence="4 5">
    <name type="scientific">Pseudomarimonas arenosa</name>
    <dbReference type="NCBI Taxonomy" id="2774145"/>
    <lineage>
        <taxon>Bacteria</taxon>
        <taxon>Pseudomonadati</taxon>
        <taxon>Pseudomonadota</taxon>
        <taxon>Gammaproteobacteria</taxon>
        <taxon>Lysobacterales</taxon>
        <taxon>Lysobacteraceae</taxon>
        <taxon>Pseudomarimonas</taxon>
    </lineage>
</organism>
<sequence>MNVDSADIAKLYPLDSLRAETREQLAGEAAVTEYLKGEVLFRAGDLDSDTFYVLDGVIQGQYPDGRTKTFDSKSLQGRYAIGDSQPRRFTAQVSSDSACVLRLDRRYAEKVIAWDQLSRSENFKHFDASPEGNRWVFRLLQSRAFHKLPTGNIERMFQSFDEVEVSAGEQIIREGDQGDYFYVIKEGAASVAKMLDGADTTVAYLVRGDCFGEDALLSNTTRNATVRMMQNGRLMRLGRKAFEEVLKPPVVEWLTPGQASILARQGAVVVDVRLPAEHSQRAIKGSLNMPLFRLREDAAEKFDRRQKFIVYCNTGERSAAAAFILTRLGYAHVYALQGGLAGMLRQQEKAGAVG</sequence>
<name>A0AAW3ZTQ6_9GAMM</name>
<dbReference type="SMART" id="SM00100">
    <property type="entry name" value="cNMP"/>
    <property type="match status" value="2"/>
</dbReference>
<dbReference type="RefSeq" id="WP_192030905.1">
    <property type="nucleotide sequence ID" value="NZ_JACYTR010000053.1"/>
</dbReference>
<dbReference type="InterPro" id="IPR000595">
    <property type="entry name" value="cNMP-bd_dom"/>
</dbReference>
<comment type="caution">
    <text evidence="4">The sequence shown here is derived from an EMBL/GenBank/DDBJ whole genome shotgun (WGS) entry which is preliminary data.</text>
</comment>
<keyword evidence="5" id="KW-1185">Reference proteome</keyword>
<evidence type="ECO:0000259" key="3">
    <source>
        <dbReference type="PROSITE" id="PS50206"/>
    </source>
</evidence>
<dbReference type="SUPFAM" id="SSF52821">
    <property type="entry name" value="Rhodanese/Cell cycle control phosphatase"/>
    <property type="match status" value="1"/>
</dbReference>
<dbReference type="SUPFAM" id="SSF51206">
    <property type="entry name" value="cAMP-binding domain-like"/>
    <property type="match status" value="2"/>
</dbReference>
<dbReference type="PROSITE" id="PS50042">
    <property type="entry name" value="CNMP_BINDING_3"/>
    <property type="match status" value="2"/>
</dbReference>
<dbReference type="PRINTS" id="PR00103">
    <property type="entry name" value="CAMPKINASE"/>
</dbReference>
<feature type="domain" description="Cyclic nucleotide-binding" evidence="2">
    <location>
        <begin position="13"/>
        <end position="129"/>
    </location>
</feature>
<dbReference type="Pfam" id="PF00027">
    <property type="entry name" value="cNMP_binding"/>
    <property type="match status" value="2"/>
</dbReference>
<accession>A0AAW3ZTQ6</accession>
<dbReference type="InterPro" id="IPR001763">
    <property type="entry name" value="Rhodanese-like_dom"/>
</dbReference>
<dbReference type="PANTHER" id="PTHR11635">
    <property type="entry name" value="CAMP-DEPENDENT PROTEIN KINASE REGULATORY CHAIN"/>
    <property type="match status" value="1"/>
</dbReference>
<dbReference type="InterPro" id="IPR018488">
    <property type="entry name" value="cNMP-bd_CS"/>
</dbReference>
<dbReference type="Pfam" id="PF00581">
    <property type="entry name" value="Rhodanese"/>
    <property type="match status" value="1"/>
</dbReference>
<protein>
    <submittedName>
        <fullName evidence="4">Cyclic nucleotide-binding domain-containing protein</fullName>
    </submittedName>
</protein>
<comment type="subcellular location">
    <subcellularLocation>
        <location evidence="1">Cytoplasm</location>
    </subcellularLocation>
</comment>
<dbReference type="PANTHER" id="PTHR11635:SF152">
    <property type="entry name" value="CAMP-DEPENDENT PROTEIN KINASE TYPE I REGULATORY SUBUNIT-RELATED"/>
    <property type="match status" value="1"/>
</dbReference>
<feature type="domain" description="Rhodanese" evidence="3">
    <location>
        <begin position="263"/>
        <end position="348"/>
    </location>
</feature>
<dbReference type="InterPro" id="IPR018490">
    <property type="entry name" value="cNMP-bd_dom_sf"/>
</dbReference>
<dbReference type="Gene3D" id="2.60.120.10">
    <property type="entry name" value="Jelly Rolls"/>
    <property type="match status" value="2"/>
</dbReference>
<gene>
    <name evidence="4" type="ORF">IFO71_17215</name>
</gene>
<feature type="domain" description="Cyclic nucleotide-binding" evidence="2">
    <location>
        <begin position="144"/>
        <end position="246"/>
    </location>
</feature>
<dbReference type="InterPro" id="IPR036873">
    <property type="entry name" value="Rhodanese-like_dom_sf"/>
</dbReference>
<dbReference type="CDD" id="cd00158">
    <property type="entry name" value="RHOD"/>
    <property type="match status" value="1"/>
</dbReference>
<dbReference type="PROSITE" id="PS50206">
    <property type="entry name" value="RHODANESE_3"/>
    <property type="match status" value="1"/>
</dbReference>
<proteinExistence type="predicted"/>
<evidence type="ECO:0000313" key="4">
    <source>
        <dbReference type="EMBL" id="MBD8527486.1"/>
    </source>
</evidence>
<dbReference type="PROSITE" id="PS00888">
    <property type="entry name" value="CNMP_BINDING_1"/>
    <property type="match status" value="1"/>
</dbReference>
<dbReference type="GO" id="GO:0005952">
    <property type="term" value="C:cAMP-dependent protein kinase complex"/>
    <property type="evidence" value="ECO:0007669"/>
    <property type="project" value="InterPro"/>
</dbReference>
<dbReference type="Proteomes" id="UP000613768">
    <property type="component" value="Unassembled WGS sequence"/>
</dbReference>
<dbReference type="AlphaFoldDB" id="A0AAW3ZTQ6"/>
<dbReference type="SMART" id="SM00450">
    <property type="entry name" value="RHOD"/>
    <property type="match status" value="1"/>
</dbReference>
<evidence type="ECO:0000259" key="2">
    <source>
        <dbReference type="PROSITE" id="PS50042"/>
    </source>
</evidence>